<dbReference type="Proteomes" id="UP000472272">
    <property type="component" value="Chromosome 4"/>
</dbReference>
<keyword evidence="1" id="KW-0732">Signal</keyword>
<keyword evidence="3" id="KW-1185">Reference proteome</keyword>
<evidence type="ECO:0000256" key="1">
    <source>
        <dbReference type="SAM" id="SignalP"/>
    </source>
</evidence>
<proteinExistence type="predicted"/>
<sequence length="88" mass="9850">MKLYTAAILTIAFFELFRTLGSQTMALDSCITLDTNEMNIRRFASYTTQTRPVKCPAFIIQTSNLLLTSIQPEANKILAAILCKSTQK</sequence>
<accession>A0A670IH90</accession>
<dbReference type="AlphaFoldDB" id="A0A670IH90"/>
<organism evidence="2 3">
    <name type="scientific">Podarcis muralis</name>
    <name type="common">Wall lizard</name>
    <name type="synonym">Lacerta muralis</name>
    <dbReference type="NCBI Taxonomy" id="64176"/>
    <lineage>
        <taxon>Eukaryota</taxon>
        <taxon>Metazoa</taxon>
        <taxon>Chordata</taxon>
        <taxon>Craniata</taxon>
        <taxon>Vertebrata</taxon>
        <taxon>Euteleostomi</taxon>
        <taxon>Lepidosauria</taxon>
        <taxon>Squamata</taxon>
        <taxon>Bifurcata</taxon>
        <taxon>Unidentata</taxon>
        <taxon>Episquamata</taxon>
        <taxon>Laterata</taxon>
        <taxon>Lacertibaenia</taxon>
        <taxon>Lacertidae</taxon>
        <taxon>Podarcis</taxon>
    </lineage>
</organism>
<reference evidence="2" key="2">
    <citation type="submission" date="2025-08" db="UniProtKB">
        <authorList>
            <consortium name="Ensembl"/>
        </authorList>
    </citation>
    <scope>IDENTIFICATION</scope>
</reference>
<feature type="chain" id="PRO_5025431432" description="Chemokine interleukin-8-like domain-containing protein" evidence="1">
    <location>
        <begin position="22"/>
        <end position="88"/>
    </location>
</feature>
<evidence type="ECO:0000313" key="3">
    <source>
        <dbReference type="Proteomes" id="UP000472272"/>
    </source>
</evidence>
<evidence type="ECO:0008006" key="4">
    <source>
        <dbReference type="Google" id="ProtNLM"/>
    </source>
</evidence>
<protein>
    <recommendedName>
        <fullName evidence="4">Chemokine interleukin-8-like domain-containing protein</fullName>
    </recommendedName>
</protein>
<dbReference type="Ensembl" id="ENSPMRT00000012022.1">
    <property type="protein sequence ID" value="ENSPMRP00000011253.1"/>
    <property type="gene ID" value="ENSPMRG00000007525.1"/>
</dbReference>
<feature type="signal peptide" evidence="1">
    <location>
        <begin position="1"/>
        <end position="21"/>
    </location>
</feature>
<reference evidence="2" key="3">
    <citation type="submission" date="2025-09" db="UniProtKB">
        <authorList>
            <consortium name="Ensembl"/>
        </authorList>
    </citation>
    <scope>IDENTIFICATION</scope>
</reference>
<evidence type="ECO:0000313" key="2">
    <source>
        <dbReference type="Ensembl" id="ENSPMRP00000011253.1"/>
    </source>
</evidence>
<reference evidence="2 3" key="1">
    <citation type="journal article" date="2019" name="Proc. Natl. Acad. Sci. U.S.A.">
        <title>Regulatory changes in pterin and carotenoid genes underlie balanced color polymorphisms in the wall lizard.</title>
        <authorList>
            <person name="Andrade P."/>
            <person name="Pinho C."/>
            <person name="Perez I de Lanuza G."/>
            <person name="Afonso S."/>
            <person name="Brejcha J."/>
            <person name="Rubin C.J."/>
            <person name="Wallerman O."/>
            <person name="Pereira P."/>
            <person name="Sabatino S.J."/>
            <person name="Bellati A."/>
            <person name="Pellitteri-Rosa D."/>
            <person name="Bosakova Z."/>
            <person name="Bunikis I."/>
            <person name="Carretero M.A."/>
            <person name="Feiner N."/>
            <person name="Marsik P."/>
            <person name="Pauperio F."/>
            <person name="Salvi D."/>
            <person name="Soler L."/>
            <person name="While G.M."/>
            <person name="Uller T."/>
            <person name="Font E."/>
            <person name="Andersson L."/>
            <person name="Carneiro M."/>
        </authorList>
    </citation>
    <scope>NUCLEOTIDE SEQUENCE</scope>
</reference>
<name>A0A670IH90_PODMU</name>